<evidence type="ECO:0000313" key="2">
    <source>
        <dbReference type="EnsemblPlants" id="PNT62075"/>
    </source>
</evidence>
<feature type="compositionally biased region" description="Basic and acidic residues" evidence="1">
    <location>
        <begin position="163"/>
        <end position="179"/>
    </location>
</feature>
<keyword evidence="3" id="KW-1185">Reference proteome</keyword>
<accession>A0A341M3T8</accession>
<dbReference type="Proteomes" id="UP000008810">
    <property type="component" value="Chromosome 5"/>
</dbReference>
<feature type="compositionally biased region" description="Low complexity" evidence="1">
    <location>
        <begin position="125"/>
        <end position="147"/>
    </location>
</feature>
<organism evidence="2">
    <name type="scientific">Brachypodium distachyon</name>
    <name type="common">Purple false brome</name>
    <name type="synonym">Trachynia distachya</name>
    <dbReference type="NCBI Taxonomy" id="15368"/>
    <lineage>
        <taxon>Eukaryota</taxon>
        <taxon>Viridiplantae</taxon>
        <taxon>Streptophyta</taxon>
        <taxon>Embryophyta</taxon>
        <taxon>Tracheophyta</taxon>
        <taxon>Spermatophyta</taxon>
        <taxon>Magnoliopsida</taxon>
        <taxon>Liliopsida</taxon>
        <taxon>Poales</taxon>
        <taxon>Poaceae</taxon>
        <taxon>BOP clade</taxon>
        <taxon>Pooideae</taxon>
        <taxon>Stipodae</taxon>
        <taxon>Brachypodieae</taxon>
        <taxon>Brachypodium</taxon>
    </lineage>
</organism>
<reference evidence="2" key="2">
    <citation type="submission" date="2018-08" db="UniProtKB">
        <authorList>
            <consortium name="EnsemblPlants"/>
        </authorList>
    </citation>
    <scope>IDENTIFICATION</scope>
    <source>
        <strain evidence="2">cv. Bd21</strain>
    </source>
</reference>
<name>A0A341M3T8_BRADI</name>
<reference evidence="2" key="1">
    <citation type="journal article" date="2010" name="Nature">
        <title>Genome sequencing and analysis of the model grass Brachypodium distachyon.</title>
        <authorList>
            <consortium name="International Brachypodium Initiative"/>
        </authorList>
    </citation>
    <scope>NUCLEOTIDE SEQUENCE [LARGE SCALE GENOMIC DNA]</scope>
    <source>
        <strain evidence="2">cv. Bd21</strain>
    </source>
</reference>
<feature type="region of interest" description="Disordered" evidence="1">
    <location>
        <begin position="1"/>
        <end position="181"/>
    </location>
</feature>
<feature type="compositionally biased region" description="Basic and acidic residues" evidence="1">
    <location>
        <begin position="1"/>
        <end position="10"/>
    </location>
</feature>
<evidence type="ECO:0000313" key="3">
    <source>
        <dbReference type="Proteomes" id="UP000008810"/>
    </source>
</evidence>
<evidence type="ECO:0000256" key="1">
    <source>
        <dbReference type="SAM" id="MobiDB-lite"/>
    </source>
</evidence>
<protein>
    <submittedName>
        <fullName evidence="2">Uncharacterized protein</fullName>
    </submittedName>
</protein>
<sequence length="200" mass="21570">MRAPSRDSRARLLVQSFSMRAAPAELRQRRPASSFSSGCGRRPASERPRPLPAPPPSPLTPLPLRDSRSPRRPARATRRSPPSSAPQPYYKTAPLPPSSKAQSRPILSLPDARRDEGVEAVSPLRRQLAAASGQARAAAHAGAAADGGARRERQLAAESAGMEELRGENEEHEVTDFTDPKLLAILQELDPAPVDNSSNR</sequence>
<proteinExistence type="predicted"/>
<dbReference type="EnsemblPlants" id="PNT62075">
    <property type="protein sequence ID" value="PNT62075"/>
    <property type="gene ID" value="BRADI_5g25145v3"/>
</dbReference>
<feature type="compositionally biased region" description="Pro residues" evidence="1">
    <location>
        <begin position="50"/>
        <end position="61"/>
    </location>
</feature>
<dbReference type="Gramene" id="PNT62075">
    <property type="protein sequence ID" value="PNT62075"/>
    <property type="gene ID" value="BRADI_5g25145v3"/>
</dbReference>